<evidence type="ECO:0000313" key="2">
    <source>
        <dbReference type="Proteomes" id="UP001578633"/>
    </source>
</evidence>
<protein>
    <submittedName>
        <fullName evidence="1">Uncharacterized protein</fullName>
    </submittedName>
</protein>
<proteinExistence type="predicted"/>
<dbReference type="GeneID" id="96081434"/>
<comment type="caution">
    <text evidence="1">The sequence shown here is derived from an EMBL/GenBank/DDBJ whole genome shotgun (WGS) entry which is preliminary data.</text>
</comment>
<reference evidence="1 2" key="1">
    <citation type="submission" date="2024-09" db="EMBL/GenBank/DDBJ databases">
        <title>T2T genomes of carrot and Alternaria dauci and their utility for understanding host-pathogen interaction during carrot leaf blight disease.</title>
        <authorList>
            <person name="Liu W."/>
            <person name="Xu S."/>
            <person name="Ou C."/>
            <person name="Liu X."/>
            <person name="Zhuang F."/>
            <person name="Deng X.W."/>
        </authorList>
    </citation>
    <scope>NUCLEOTIDE SEQUENCE [LARGE SCALE GENOMIC DNA]</scope>
    <source>
        <strain evidence="1 2">A2016</strain>
    </source>
</reference>
<dbReference type="RefSeq" id="XP_069311354.1">
    <property type="nucleotide sequence ID" value="XM_069446368.1"/>
</dbReference>
<evidence type="ECO:0000313" key="1">
    <source>
        <dbReference type="EMBL" id="KAL1800770.1"/>
    </source>
</evidence>
<dbReference type="Proteomes" id="UP001578633">
    <property type="component" value="Chromosome 1"/>
</dbReference>
<accession>A0ABR3UWW0</accession>
<gene>
    <name evidence="1" type="ORF">ACET3X_001112</name>
</gene>
<keyword evidence="2" id="KW-1185">Reference proteome</keyword>
<name>A0ABR3UWW0_9PLEO</name>
<sequence>MCIAMDEKLARSSPVVTVRADMTANGEEAVQPPNQRLAQMTHAPTTIHQLQFSPAGRTPALQRSTPFLPPPAPTTAPSTLRISTTVYGRVLDAGDMTPSSCRLVPFSTLLLAWPGFVLAGDTITSGKIKVQLFAAPSFLSEVSVDAYNNQCLSLDNNLIDGRVQSILVGGHDVATVLQRDDYWSCRFYDNYDCNGDDDMDRYLAISDGTNNLGSIGWGTKIHGLKCCNREYYDD</sequence>
<organism evidence="1 2">
    <name type="scientific">Alternaria dauci</name>
    <dbReference type="NCBI Taxonomy" id="48095"/>
    <lineage>
        <taxon>Eukaryota</taxon>
        <taxon>Fungi</taxon>
        <taxon>Dikarya</taxon>
        <taxon>Ascomycota</taxon>
        <taxon>Pezizomycotina</taxon>
        <taxon>Dothideomycetes</taxon>
        <taxon>Pleosporomycetidae</taxon>
        <taxon>Pleosporales</taxon>
        <taxon>Pleosporineae</taxon>
        <taxon>Pleosporaceae</taxon>
        <taxon>Alternaria</taxon>
        <taxon>Alternaria sect. Porri</taxon>
    </lineage>
</organism>
<dbReference type="EMBL" id="JBHGVX010000001">
    <property type="protein sequence ID" value="KAL1800770.1"/>
    <property type="molecule type" value="Genomic_DNA"/>
</dbReference>